<dbReference type="PANTHER" id="PTHR35869:SF1">
    <property type="entry name" value="OUTER-MEMBRANE LIPOPROTEIN CARRIER PROTEIN"/>
    <property type="match status" value="1"/>
</dbReference>
<dbReference type="EMBL" id="JAVRIE010000001">
    <property type="protein sequence ID" value="MDT0581421.1"/>
    <property type="molecule type" value="Genomic_DNA"/>
</dbReference>
<evidence type="ECO:0000256" key="3">
    <source>
        <dbReference type="ARBA" id="ARBA00011245"/>
    </source>
</evidence>
<proteinExistence type="inferred from homology"/>
<evidence type="ECO:0000256" key="5">
    <source>
        <dbReference type="ARBA" id="ARBA00022448"/>
    </source>
</evidence>
<accession>A0AAW8QZM5</accession>
<sequence length="218" mass="24179" precursor="true">MKNIAIYRKTIGTLFVLLSCLSTSVFAQTPIKAAISAKAELQDILSDFSSFQATFSQLITDAEGEELQRSSGNISLLTPNKIRWETSEPDESLLIADGETVWNIDPFVEQVTVMDQKALTDSNPLMLLVSDDNSQWEKVSVSKNKSTFTVVSTDPEASISQLDLVFVSGSLRSLTSYDRQEQTSLLVFTDVKQNQGIIDDTFGFSVPDTYIIDDQRTK</sequence>
<dbReference type="Proteomes" id="UP001249020">
    <property type="component" value="Unassembled WGS sequence"/>
</dbReference>
<comment type="similarity">
    <text evidence="2 10">Belongs to the LolA family.</text>
</comment>
<name>A0AAW8QZM5_9ALTE</name>
<evidence type="ECO:0000256" key="9">
    <source>
        <dbReference type="ARBA" id="ARBA00023186"/>
    </source>
</evidence>
<dbReference type="AlphaFoldDB" id="A0AAW8QZM5"/>
<keyword evidence="8 10" id="KW-0653">Protein transport</keyword>
<dbReference type="PANTHER" id="PTHR35869">
    <property type="entry name" value="OUTER-MEMBRANE LIPOPROTEIN CARRIER PROTEIN"/>
    <property type="match status" value="1"/>
</dbReference>
<keyword evidence="11" id="KW-0449">Lipoprotein</keyword>
<dbReference type="Gene3D" id="2.50.20.10">
    <property type="entry name" value="Lipoprotein localisation LolA/LolB/LppX"/>
    <property type="match status" value="1"/>
</dbReference>
<evidence type="ECO:0000256" key="10">
    <source>
        <dbReference type="HAMAP-Rule" id="MF_00240"/>
    </source>
</evidence>
<dbReference type="NCBIfam" id="TIGR00547">
    <property type="entry name" value="lolA"/>
    <property type="match status" value="1"/>
</dbReference>
<evidence type="ECO:0000256" key="6">
    <source>
        <dbReference type="ARBA" id="ARBA00022729"/>
    </source>
</evidence>
<comment type="caution">
    <text evidence="11">The sequence shown here is derived from an EMBL/GenBank/DDBJ whole genome shotgun (WGS) entry which is preliminary data.</text>
</comment>
<evidence type="ECO:0000256" key="2">
    <source>
        <dbReference type="ARBA" id="ARBA00007615"/>
    </source>
</evidence>
<dbReference type="GO" id="GO:0044874">
    <property type="term" value="P:lipoprotein localization to outer membrane"/>
    <property type="evidence" value="ECO:0007669"/>
    <property type="project" value="UniProtKB-UniRule"/>
</dbReference>
<evidence type="ECO:0000256" key="1">
    <source>
        <dbReference type="ARBA" id="ARBA00004418"/>
    </source>
</evidence>
<keyword evidence="12" id="KW-1185">Reference proteome</keyword>
<dbReference type="RefSeq" id="WP_311360222.1">
    <property type="nucleotide sequence ID" value="NZ_JAVRIE010000001.1"/>
</dbReference>
<keyword evidence="5 10" id="KW-0813">Transport</keyword>
<dbReference type="Pfam" id="PF03548">
    <property type="entry name" value="LolA"/>
    <property type="match status" value="1"/>
</dbReference>
<feature type="signal peptide" evidence="10">
    <location>
        <begin position="1"/>
        <end position="27"/>
    </location>
</feature>
<protein>
    <recommendedName>
        <fullName evidence="4 10">Outer-membrane lipoprotein carrier protein</fullName>
    </recommendedName>
</protein>
<evidence type="ECO:0000256" key="8">
    <source>
        <dbReference type="ARBA" id="ARBA00022927"/>
    </source>
</evidence>
<evidence type="ECO:0000313" key="12">
    <source>
        <dbReference type="Proteomes" id="UP001249020"/>
    </source>
</evidence>
<gene>
    <name evidence="10 11" type="primary">lolA</name>
    <name evidence="11" type="ORF">RM544_02630</name>
</gene>
<keyword evidence="9 10" id="KW-0143">Chaperone</keyword>
<evidence type="ECO:0000313" key="11">
    <source>
        <dbReference type="EMBL" id="MDT0581421.1"/>
    </source>
</evidence>
<keyword evidence="6 10" id="KW-0732">Signal</keyword>
<dbReference type="CDD" id="cd16325">
    <property type="entry name" value="LolA"/>
    <property type="match status" value="1"/>
</dbReference>
<keyword evidence="7 10" id="KW-0574">Periplasm</keyword>
<dbReference type="InterPro" id="IPR018323">
    <property type="entry name" value="OM_lipoprot_carrier_LolA_Pbac"/>
</dbReference>
<feature type="chain" id="PRO_5043067289" description="Outer-membrane lipoprotein carrier protein" evidence="10">
    <location>
        <begin position="28"/>
        <end position="218"/>
    </location>
</feature>
<dbReference type="SUPFAM" id="SSF89392">
    <property type="entry name" value="Prokaryotic lipoproteins and lipoprotein localization factors"/>
    <property type="match status" value="1"/>
</dbReference>
<reference evidence="11 12" key="1">
    <citation type="submission" date="2023-09" db="EMBL/GenBank/DDBJ databases">
        <authorList>
            <person name="Rey-Velasco X."/>
        </authorList>
    </citation>
    <scope>NUCLEOTIDE SEQUENCE [LARGE SCALE GENOMIC DNA]</scope>
    <source>
        <strain evidence="11 12">W409</strain>
    </source>
</reference>
<dbReference type="GO" id="GO:0042953">
    <property type="term" value="P:lipoprotein transport"/>
    <property type="evidence" value="ECO:0007669"/>
    <property type="project" value="InterPro"/>
</dbReference>
<dbReference type="InterPro" id="IPR029046">
    <property type="entry name" value="LolA/LolB/LppX"/>
</dbReference>
<dbReference type="PROSITE" id="PS51257">
    <property type="entry name" value="PROKAR_LIPOPROTEIN"/>
    <property type="match status" value="1"/>
</dbReference>
<evidence type="ECO:0000256" key="4">
    <source>
        <dbReference type="ARBA" id="ARBA00014035"/>
    </source>
</evidence>
<comment type="subcellular location">
    <subcellularLocation>
        <location evidence="1 10">Periplasm</location>
    </subcellularLocation>
</comment>
<comment type="function">
    <text evidence="10">Participates in the translocation of lipoproteins from the inner membrane to the outer membrane. Only forms a complex with a lipoprotein if the residue after the N-terminal Cys is not an aspartate (The Asp acts as a targeting signal to indicate that the lipoprotein should stay in the inner membrane).</text>
</comment>
<evidence type="ECO:0000256" key="7">
    <source>
        <dbReference type="ARBA" id="ARBA00022764"/>
    </source>
</evidence>
<dbReference type="GO" id="GO:0030288">
    <property type="term" value="C:outer membrane-bounded periplasmic space"/>
    <property type="evidence" value="ECO:0007669"/>
    <property type="project" value="TreeGrafter"/>
</dbReference>
<organism evidence="11 12">
    <name type="scientific">Brumicola blandensis</name>
    <dbReference type="NCBI Taxonomy" id="3075611"/>
    <lineage>
        <taxon>Bacteria</taxon>
        <taxon>Pseudomonadati</taxon>
        <taxon>Pseudomonadota</taxon>
        <taxon>Gammaproteobacteria</taxon>
        <taxon>Alteromonadales</taxon>
        <taxon>Alteromonadaceae</taxon>
        <taxon>Brumicola</taxon>
    </lineage>
</organism>
<comment type="subunit">
    <text evidence="3 10">Monomer.</text>
</comment>
<dbReference type="HAMAP" id="MF_00240">
    <property type="entry name" value="LolA"/>
    <property type="match status" value="1"/>
</dbReference>
<dbReference type="InterPro" id="IPR004564">
    <property type="entry name" value="OM_lipoprot_carrier_LolA-like"/>
</dbReference>